<reference evidence="1 2" key="1">
    <citation type="journal article" date="2024" name="Proc. Natl. Acad. Sci. U.S.A.">
        <title>The evolutionary genomics of adaptation to stress in wild rhizobium bacteria.</title>
        <authorList>
            <person name="Kehlet-Delgado H."/>
            <person name="Montoya A.P."/>
            <person name="Jensen K.T."/>
            <person name="Wendlandt C.E."/>
            <person name="Dexheimer C."/>
            <person name="Roberts M."/>
            <person name="Torres Martinez L."/>
            <person name="Friesen M.L."/>
            <person name="Griffitts J.S."/>
            <person name="Porter S.S."/>
        </authorList>
    </citation>
    <scope>NUCLEOTIDE SEQUENCE [LARGE SCALE GENOMIC DNA]</scope>
    <source>
        <strain evidence="1 2">M0641</strain>
    </source>
</reference>
<evidence type="ECO:0000313" key="2">
    <source>
        <dbReference type="Proteomes" id="UP001433071"/>
    </source>
</evidence>
<keyword evidence="2" id="KW-1185">Reference proteome</keyword>
<comment type="caution">
    <text evidence="1">The sequence shown here is derived from an EMBL/GenBank/DDBJ whole genome shotgun (WGS) entry which is preliminary data.</text>
</comment>
<accession>A0ABV1Z334</accession>
<evidence type="ECO:0008006" key="3">
    <source>
        <dbReference type="Google" id="ProtNLM"/>
    </source>
</evidence>
<proteinExistence type="predicted"/>
<dbReference type="Proteomes" id="UP001433071">
    <property type="component" value="Unassembled WGS sequence"/>
</dbReference>
<evidence type="ECO:0000313" key="1">
    <source>
        <dbReference type="EMBL" id="MER9406368.1"/>
    </source>
</evidence>
<gene>
    <name evidence="1" type="ORF">NKI36_20255</name>
</gene>
<dbReference type="EMBL" id="JAMYQB010000017">
    <property type="protein sequence ID" value="MER9406368.1"/>
    <property type="molecule type" value="Genomic_DNA"/>
</dbReference>
<sequence length="57" mass="6534">MTTATALYNTLRRPVLDLFTAPFRPRKRGLLDHRSLSDHFLRDIGMLDGRVPPGTIR</sequence>
<protein>
    <recommendedName>
        <fullName evidence="3">DUF1127 domain-containing protein</fullName>
    </recommendedName>
</protein>
<dbReference type="RefSeq" id="WP_352559728.1">
    <property type="nucleotide sequence ID" value="NZ_CAXURK020000001.1"/>
</dbReference>
<name>A0ABV1Z334_9HYPH</name>
<organism evidence="1 2">
    <name type="scientific">Mesorhizobium caraganae</name>
    <dbReference type="NCBI Taxonomy" id="483206"/>
    <lineage>
        <taxon>Bacteria</taxon>
        <taxon>Pseudomonadati</taxon>
        <taxon>Pseudomonadota</taxon>
        <taxon>Alphaproteobacteria</taxon>
        <taxon>Hyphomicrobiales</taxon>
        <taxon>Phyllobacteriaceae</taxon>
        <taxon>Mesorhizobium</taxon>
    </lineage>
</organism>